<dbReference type="PROSITE" id="PS50893">
    <property type="entry name" value="ABC_TRANSPORTER_2"/>
    <property type="match status" value="1"/>
</dbReference>
<dbReference type="CDD" id="cd03225">
    <property type="entry name" value="ABC_cobalt_CbiO_domain1"/>
    <property type="match status" value="1"/>
</dbReference>
<evidence type="ECO:0000256" key="3">
    <source>
        <dbReference type="ARBA" id="ARBA00022448"/>
    </source>
</evidence>
<dbReference type="Pfam" id="PF00005">
    <property type="entry name" value="ABC_tran"/>
    <property type="match status" value="1"/>
</dbReference>
<keyword evidence="11" id="KW-1185">Reference proteome</keyword>
<dbReference type="InterPro" id="IPR027417">
    <property type="entry name" value="P-loop_NTPase"/>
</dbReference>
<comment type="subcellular location">
    <subcellularLocation>
        <location evidence="1">Cell membrane</location>
        <topology evidence="1">Peripheral membrane protein</topology>
    </subcellularLocation>
</comment>
<dbReference type="PANTHER" id="PTHR43553:SF27">
    <property type="entry name" value="ENERGY-COUPLING FACTOR TRANSPORTER ATP-BINDING PROTEIN ECFA2"/>
    <property type="match status" value="1"/>
</dbReference>
<dbReference type="SMART" id="SM00382">
    <property type="entry name" value="AAA"/>
    <property type="match status" value="1"/>
</dbReference>
<reference evidence="10 11" key="1">
    <citation type="journal article" date="2023" name="Microbiol. Spectr.">
        <title>Symbiosis of Carpenter Bees with Uncharacterized Lactic Acid Bacteria Showing NAD Auxotrophy.</title>
        <authorList>
            <person name="Kawasaki S."/>
            <person name="Ozawa K."/>
            <person name="Mori T."/>
            <person name="Yamamoto A."/>
            <person name="Ito M."/>
            <person name="Ohkuma M."/>
            <person name="Sakamoto M."/>
            <person name="Matsutani M."/>
        </authorList>
    </citation>
    <scope>NUCLEOTIDE SEQUENCE [LARGE SCALE GENOMIC DNA]</scope>
    <source>
        <strain evidence="10 11">XA3</strain>
    </source>
</reference>
<evidence type="ECO:0000256" key="8">
    <source>
        <dbReference type="ARBA" id="ARBA00023136"/>
    </source>
</evidence>
<evidence type="ECO:0000256" key="4">
    <source>
        <dbReference type="ARBA" id="ARBA00022475"/>
    </source>
</evidence>
<keyword evidence="7" id="KW-1278">Translocase</keyword>
<evidence type="ECO:0000259" key="9">
    <source>
        <dbReference type="PROSITE" id="PS50893"/>
    </source>
</evidence>
<evidence type="ECO:0000313" key="10">
    <source>
        <dbReference type="EMBL" id="BDR58210.1"/>
    </source>
</evidence>
<dbReference type="InterPro" id="IPR050095">
    <property type="entry name" value="ECF_ABC_transporter_ATP-bd"/>
</dbReference>
<dbReference type="PROSITE" id="PS00211">
    <property type="entry name" value="ABC_TRANSPORTER_1"/>
    <property type="match status" value="1"/>
</dbReference>
<comment type="similarity">
    <text evidence="2">Belongs to the ABC transporter superfamily.</text>
</comment>
<dbReference type="GO" id="GO:0016887">
    <property type="term" value="F:ATP hydrolysis activity"/>
    <property type="evidence" value="ECO:0007669"/>
    <property type="project" value="InterPro"/>
</dbReference>
<organism evidence="10 11">
    <name type="scientific">Xylocopilactobacillus apicola</name>
    <dbReference type="NCBI Taxonomy" id="2932184"/>
    <lineage>
        <taxon>Bacteria</taxon>
        <taxon>Bacillati</taxon>
        <taxon>Bacillota</taxon>
        <taxon>Bacilli</taxon>
        <taxon>Lactobacillales</taxon>
        <taxon>Lactobacillaceae</taxon>
        <taxon>Xylocopilactobacillus</taxon>
    </lineage>
</organism>
<proteinExistence type="inferred from homology"/>
<dbReference type="KEGG" id="xap:XA3_06510"/>
<feature type="domain" description="ABC transporter" evidence="9">
    <location>
        <begin position="2"/>
        <end position="218"/>
    </location>
</feature>
<evidence type="ECO:0000256" key="6">
    <source>
        <dbReference type="ARBA" id="ARBA00022840"/>
    </source>
</evidence>
<dbReference type="GO" id="GO:0042626">
    <property type="term" value="F:ATPase-coupled transmembrane transporter activity"/>
    <property type="evidence" value="ECO:0007669"/>
    <property type="project" value="TreeGrafter"/>
</dbReference>
<dbReference type="Proteomes" id="UP001321861">
    <property type="component" value="Chromosome"/>
</dbReference>
<keyword evidence="3" id="KW-0813">Transport</keyword>
<evidence type="ECO:0000256" key="1">
    <source>
        <dbReference type="ARBA" id="ARBA00004202"/>
    </source>
</evidence>
<dbReference type="GO" id="GO:0043190">
    <property type="term" value="C:ATP-binding cassette (ABC) transporter complex"/>
    <property type="evidence" value="ECO:0007669"/>
    <property type="project" value="TreeGrafter"/>
</dbReference>
<dbReference type="RefSeq" id="WP_317636126.1">
    <property type="nucleotide sequence ID" value="NZ_AP026802.1"/>
</dbReference>
<dbReference type="InterPro" id="IPR003439">
    <property type="entry name" value="ABC_transporter-like_ATP-bd"/>
</dbReference>
<evidence type="ECO:0000256" key="2">
    <source>
        <dbReference type="ARBA" id="ARBA00005417"/>
    </source>
</evidence>
<gene>
    <name evidence="10" type="primary">ecfA2_1</name>
    <name evidence="10" type="ORF">XA3_06510</name>
</gene>
<dbReference type="InterPro" id="IPR015856">
    <property type="entry name" value="ABC_transpr_CbiO/EcfA_su"/>
</dbReference>
<keyword evidence="6 10" id="KW-0067">ATP-binding</keyword>
<accession>A0AAU9D9P1</accession>
<keyword evidence="8" id="KW-0472">Membrane</keyword>
<protein>
    <submittedName>
        <fullName evidence="10">Energy-coupling factor transporter ATP-binding protein EcfA2</fullName>
    </submittedName>
</protein>
<sequence length="260" mass="29349">MLTVKNLNYQKMWQSLNFTLAKDKIYALLGLNGIGKTTLLNLLSGLLPPTSGEILFNGESIYQAKRNYLSQVGYCLQDSENLFFKQTVEEELNYHRVKDVKSVIEKLDLAQNLTQSPFELSGGQQKKLELAIMLLKDPQILFCDEITAGLDAENLELVMNSLLNYRPNHIVVLVTHNLSEALNYADDFLFLHPLGIDLKSRSEVLANPEIFKSFGLINPPNLEVCQALIDRSLMPAGNYYQTSDEIAHFLAQSFKSTRSD</sequence>
<name>A0AAU9D9P1_9LACO</name>
<dbReference type="EMBL" id="AP026802">
    <property type="protein sequence ID" value="BDR58210.1"/>
    <property type="molecule type" value="Genomic_DNA"/>
</dbReference>
<dbReference type="GO" id="GO:0005524">
    <property type="term" value="F:ATP binding"/>
    <property type="evidence" value="ECO:0007669"/>
    <property type="project" value="UniProtKB-KW"/>
</dbReference>
<dbReference type="SUPFAM" id="SSF52540">
    <property type="entry name" value="P-loop containing nucleoside triphosphate hydrolases"/>
    <property type="match status" value="1"/>
</dbReference>
<dbReference type="AlphaFoldDB" id="A0AAU9D9P1"/>
<dbReference type="PANTHER" id="PTHR43553">
    <property type="entry name" value="HEAVY METAL TRANSPORTER"/>
    <property type="match status" value="1"/>
</dbReference>
<dbReference type="InterPro" id="IPR017871">
    <property type="entry name" value="ABC_transporter-like_CS"/>
</dbReference>
<dbReference type="InterPro" id="IPR003593">
    <property type="entry name" value="AAA+_ATPase"/>
</dbReference>
<keyword evidence="5" id="KW-0547">Nucleotide-binding</keyword>
<evidence type="ECO:0000256" key="7">
    <source>
        <dbReference type="ARBA" id="ARBA00022967"/>
    </source>
</evidence>
<dbReference type="Gene3D" id="3.40.50.300">
    <property type="entry name" value="P-loop containing nucleotide triphosphate hydrolases"/>
    <property type="match status" value="1"/>
</dbReference>
<evidence type="ECO:0000313" key="11">
    <source>
        <dbReference type="Proteomes" id="UP001321861"/>
    </source>
</evidence>
<evidence type="ECO:0000256" key="5">
    <source>
        <dbReference type="ARBA" id="ARBA00022741"/>
    </source>
</evidence>
<keyword evidence="4" id="KW-1003">Cell membrane</keyword>